<feature type="region of interest" description="Disordered" evidence="1">
    <location>
        <begin position="131"/>
        <end position="166"/>
    </location>
</feature>
<feature type="region of interest" description="Disordered" evidence="1">
    <location>
        <begin position="270"/>
        <end position="314"/>
    </location>
</feature>
<keyword evidence="3" id="KW-1185">Reference proteome</keyword>
<reference evidence="2" key="1">
    <citation type="submission" date="2022-10" db="EMBL/GenBank/DDBJ databases">
        <title>Tapping the CABI collections for fungal endophytes: first genome assemblies for Collariella, Neodidymelliopsis, Ascochyta clinopodiicola, Didymella pomorum, Didymosphaeria variabile, Neocosmospora piperis and Neocucurbitaria cava.</title>
        <authorList>
            <person name="Hill R."/>
        </authorList>
    </citation>
    <scope>NUCLEOTIDE SEQUENCE</scope>
    <source>
        <strain evidence="2">IMI 355082</strain>
    </source>
</reference>
<evidence type="ECO:0000313" key="2">
    <source>
        <dbReference type="EMBL" id="KAJ4394046.1"/>
    </source>
</evidence>
<comment type="caution">
    <text evidence="2">The sequence shown here is derived from an EMBL/GenBank/DDBJ whole genome shotgun (WGS) entry which is preliminary data.</text>
</comment>
<gene>
    <name evidence="2" type="ORF">N0V93_003263</name>
</gene>
<protein>
    <submittedName>
        <fullName evidence="2">Uncharacterized protein</fullName>
    </submittedName>
</protein>
<evidence type="ECO:0000313" key="3">
    <source>
        <dbReference type="Proteomes" id="UP001140453"/>
    </source>
</evidence>
<feature type="compositionally biased region" description="Polar residues" evidence="1">
    <location>
        <begin position="282"/>
        <end position="296"/>
    </location>
</feature>
<dbReference type="Proteomes" id="UP001140453">
    <property type="component" value="Unassembled WGS sequence"/>
</dbReference>
<feature type="compositionally biased region" description="Low complexity" evidence="1">
    <location>
        <begin position="132"/>
        <end position="147"/>
    </location>
</feature>
<sequence length="314" mass="35991">MKRRSIDVLVYEHMFPKPRSQDPQNFHALLQRHLILEVRQEVHSFYGHLDTSEAKYPGLDYNNRTHRTRLSRWQWHRRLFRAFDALQLTPNEISALTKWEGTKWAKERYEREQNCVIRDTAMDGLPVWTGEQTTTQRSRQTAQASQTMEDTDEDMGEVEEDSEGELESVGIALNEQLRERLAARNAGDLSLPLDEAWEQWFKNAVETGEISAVRERQRILDNARIGNWHEVPEVLQDVIREALWTEQRGVARGSRAHLGPSSVGGPFTPSQAGILSAPNLPPMSQTTPTSRSSWTNLRLPGAFEADGIPRRTNA</sequence>
<evidence type="ECO:0000256" key="1">
    <source>
        <dbReference type="SAM" id="MobiDB-lite"/>
    </source>
</evidence>
<dbReference type="AlphaFoldDB" id="A0A9W9CYZ4"/>
<proteinExistence type="predicted"/>
<accession>A0A9W9CYZ4</accession>
<feature type="compositionally biased region" description="Acidic residues" evidence="1">
    <location>
        <begin position="149"/>
        <end position="166"/>
    </location>
</feature>
<dbReference type="OrthoDB" id="4106209at2759"/>
<organism evidence="2 3">
    <name type="scientific">Gnomoniopsis smithogilvyi</name>
    <dbReference type="NCBI Taxonomy" id="1191159"/>
    <lineage>
        <taxon>Eukaryota</taxon>
        <taxon>Fungi</taxon>
        <taxon>Dikarya</taxon>
        <taxon>Ascomycota</taxon>
        <taxon>Pezizomycotina</taxon>
        <taxon>Sordariomycetes</taxon>
        <taxon>Sordariomycetidae</taxon>
        <taxon>Diaporthales</taxon>
        <taxon>Gnomoniaceae</taxon>
        <taxon>Gnomoniopsis</taxon>
    </lineage>
</organism>
<dbReference type="EMBL" id="JAPEVB010000002">
    <property type="protein sequence ID" value="KAJ4394046.1"/>
    <property type="molecule type" value="Genomic_DNA"/>
</dbReference>
<name>A0A9W9CYZ4_9PEZI</name>